<dbReference type="FunFam" id="3.30.70.1250:FF:000001">
    <property type="entry name" value="Phosphopentomutase"/>
    <property type="match status" value="1"/>
</dbReference>
<dbReference type="NCBIfam" id="NF003766">
    <property type="entry name" value="PRK05362.1"/>
    <property type="match status" value="1"/>
</dbReference>
<evidence type="ECO:0000256" key="3">
    <source>
        <dbReference type="ARBA" id="ARBA00022490"/>
    </source>
</evidence>
<dbReference type="InterPro" id="IPR024052">
    <property type="entry name" value="Phosphopentomutase_DeoB_cap_sf"/>
</dbReference>
<dbReference type="InterPro" id="IPR010045">
    <property type="entry name" value="DeoB"/>
</dbReference>
<feature type="domain" description="Metalloenzyme" evidence="7">
    <location>
        <begin position="3"/>
        <end position="402"/>
    </location>
</feature>
<sequence length="411" mass="44352">MPRAIICILDSVGIGGAPDAADFGDAGSNTVLHIAQKCAEGFCDIKGVRSGSLHVPNLDKLGLGAAVELSCGTIPPGMSNHPPAGVWGVGRQVSIGKDTPSGHWEIAGLPVPFEWGYFPDIVPAFPQDMIEAIIEEAGLPGILGDKHASGTEIIEELGEEQIRTGKPIFYTSADSVLQIAVHEEKFGLQNLYDLCQLVFKHTEPMKIGRVIARPFTGDSAHNFTRTGNRRDFAIDPPGELLLDRAKAAGRQVYGIGKISDIYAGRGVTHKIKATGNMNLFDSTLEAMEMAEDGALIMTNFVDFDSEFGHRRDVAGYANALEEFDRRIPELISRMLPDDLLLFSADHGNDPTAPGTDHTREQIPILMFSPKFALLPDPAPKSIGLRSSFSDIGQSISKWLGLSQGRNGTSFF</sequence>
<dbReference type="PANTHER" id="PTHR21110:SF0">
    <property type="entry name" value="PHOSPHOPENTOMUTASE"/>
    <property type="match status" value="1"/>
</dbReference>
<proteinExistence type="inferred from homology"/>
<comment type="cofactor">
    <cofactor evidence="1">
        <name>Mn(2+)</name>
        <dbReference type="ChEBI" id="CHEBI:29035"/>
    </cofactor>
</comment>
<name>A0A3B0T5T0_9ZZZZ</name>
<evidence type="ECO:0000256" key="2">
    <source>
        <dbReference type="ARBA" id="ARBA00010373"/>
    </source>
</evidence>
<dbReference type="GO" id="GO:0009117">
    <property type="term" value="P:nucleotide metabolic process"/>
    <property type="evidence" value="ECO:0007669"/>
    <property type="project" value="InterPro"/>
</dbReference>
<keyword evidence="3" id="KW-0963">Cytoplasm</keyword>
<dbReference type="Gene3D" id="3.30.70.1250">
    <property type="entry name" value="Phosphopentomutase"/>
    <property type="match status" value="1"/>
</dbReference>
<dbReference type="PANTHER" id="PTHR21110">
    <property type="entry name" value="PHOSPHOPENTOMUTASE"/>
    <property type="match status" value="1"/>
</dbReference>
<keyword evidence="5" id="KW-0464">Manganese</keyword>
<reference evidence="8" key="1">
    <citation type="submission" date="2018-06" db="EMBL/GenBank/DDBJ databases">
        <authorList>
            <person name="Zhirakovskaya E."/>
        </authorList>
    </citation>
    <scope>NUCLEOTIDE SEQUENCE</scope>
</reference>
<protein>
    <submittedName>
        <fullName evidence="8">Phosphopentomutase</fullName>
        <ecNumber evidence="8">5.4.2.7</ecNumber>
    </submittedName>
</protein>
<dbReference type="GO" id="GO:0008973">
    <property type="term" value="F:phosphopentomutase activity"/>
    <property type="evidence" value="ECO:0007669"/>
    <property type="project" value="UniProtKB-EC"/>
</dbReference>
<evidence type="ECO:0000313" key="8">
    <source>
        <dbReference type="EMBL" id="VAW13685.1"/>
    </source>
</evidence>
<keyword evidence="4" id="KW-0479">Metal-binding</keyword>
<dbReference type="AlphaFoldDB" id="A0A3B0T5T0"/>
<dbReference type="EC" id="5.4.2.7" evidence="8"/>
<gene>
    <name evidence="8" type="ORF">MNBD_ALPHA11-838</name>
</gene>
<dbReference type="InterPro" id="IPR006124">
    <property type="entry name" value="Metalloenzyme"/>
</dbReference>
<accession>A0A3B0T5T0</accession>
<dbReference type="InterPro" id="IPR017850">
    <property type="entry name" value="Alkaline_phosphatase_core_sf"/>
</dbReference>
<dbReference type="EMBL" id="UOEQ01000019">
    <property type="protein sequence ID" value="VAW13685.1"/>
    <property type="molecule type" value="Genomic_DNA"/>
</dbReference>
<dbReference type="Pfam" id="PF01676">
    <property type="entry name" value="Metalloenzyme"/>
    <property type="match status" value="1"/>
</dbReference>
<dbReference type="GO" id="GO:0043094">
    <property type="term" value="P:metabolic compound salvage"/>
    <property type="evidence" value="ECO:0007669"/>
    <property type="project" value="InterPro"/>
</dbReference>
<dbReference type="CDD" id="cd16009">
    <property type="entry name" value="PPM"/>
    <property type="match status" value="1"/>
</dbReference>
<dbReference type="NCBIfam" id="TIGR01696">
    <property type="entry name" value="deoB"/>
    <property type="match status" value="1"/>
</dbReference>
<evidence type="ECO:0000256" key="5">
    <source>
        <dbReference type="ARBA" id="ARBA00023211"/>
    </source>
</evidence>
<dbReference type="HAMAP" id="MF_00740">
    <property type="entry name" value="Phosphopentomut"/>
    <property type="match status" value="1"/>
</dbReference>
<dbReference type="PIRSF" id="PIRSF001491">
    <property type="entry name" value="Ppentomutase"/>
    <property type="match status" value="1"/>
</dbReference>
<dbReference type="SUPFAM" id="SSF143856">
    <property type="entry name" value="DeoB insert domain-like"/>
    <property type="match status" value="1"/>
</dbReference>
<organism evidence="8">
    <name type="scientific">hydrothermal vent metagenome</name>
    <dbReference type="NCBI Taxonomy" id="652676"/>
    <lineage>
        <taxon>unclassified sequences</taxon>
        <taxon>metagenomes</taxon>
        <taxon>ecological metagenomes</taxon>
    </lineage>
</organism>
<evidence type="ECO:0000256" key="6">
    <source>
        <dbReference type="ARBA" id="ARBA00023235"/>
    </source>
</evidence>
<dbReference type="GO" id="GO:0000287">
    <property type="term" value="F:magnesium ion binding"/>
    <property type="evidence" value="ECO:0007669"/>
    <property type="project" value="InterPro"/>
</dbReference>
<keyword evidence="6 8" id="KW-0413">Isomerase</keyword>
<dbReference type="SUPFAM" id="SSF53649">
    <property type="entry name" value="Alkaline phosphatase-like"/>
    <property type="match status" value="1"/>
</dbReference>
<evidence type="ECO:0000256" key="1">
    <source>
        <dbReference type="ARBA" id="ARBA00001936"/>
    </source>
</evidence>
<evidence type="ECO:0000256" key="4">
    <source>
        <dbReference type="ARBA" id="ARBA00022723"/>
    </source>
</evidence>
<dbReference type="Gene3D" id="3.40.720.10">
    <property type="entry name" value="Alkaline Phosphatase, subunit A"/>
    <property type="match status" value="1"/>
</dbReference>
<dbReference type="GO" id="GO:0005829">
    <property type="term" value="C:cytosol"/>
    <property type="evidence" value="ECO:0007669"/>
    <property type="project" value="TreeGrafter"/>
</dbReference>
<comment type="similarity">
    <text evidence="2">Belongs to the phosphopentomutase family.</text>
</comment>
<evidence type="ECO:0000259" key="7">
    <source>
        <dbReference type="Pfam" id="PF01676"/>
    </source>
</evidence>